<dbReference type="AlphaFoldDB" id="A0A5S9PK86"/>
<feature type="domain" description="DUF2157" evidence="2">
    <location>
        <begin position="17"/>
        <end position="115"/>
    </location>
</feature>
<reference evidence="3 4" key="1">
    <citation type="submission" date="2019-11" db="EMBL/GenBank/DDBJ databases">
        <authorList>
            <person name="Holert J."/>
        </authorList>
    </citation>
    <scope>NUCLEOTIDE SEQUENCE [LARGE SCALE GENOMIC DNA]</scope>
    <source>
        <strain evidence="3">BC5_2</strain>
    </source>
</reference>
<proteinExistence type="predicted"/>
<feature type="transmembrane region" description="Helical" evidence="1">
    <location>
        <begin position="91"/>
        <end position="113"/>
    </location>
</feature>
<organism evidence="3 4">
    <name type="scientific">BD1-7 clade bacterium</name>
    <dbReference type="NCBI Taxonomy" id="2029982"/>
    <lineage>
        <taxon>Bacteria</taxon>
        <taxon>Pseudomonadati</taxon>
        <taxon>Pseudomonadota</taxon>
        <taxon>Gammaproteobacteria</taxon>
        <taxon>Cellvibrionales</taxon>
        <taxon>Spongiibacteraceae</taxon>
        <taxon>BD1-7 clade</taxon>
    </lineage>
</organism>
<keyword evidence="1" id="KW-1133">Transmembrane helix</keyword>
<evidence type="ECO:0000313" key="4">
    <source>
        <dbReference type="Proteomes" id="UP000434580"/>
    </source>
</evidence>
<evidence type="ECO:0000256" key="1">
    <source>
        <dbReference type="SAM" id="Phobius"/>
    </source>
</evidence>
<evidence type="ECO:0000259" key="2">
    <source>
        <dbReference type="Pfam" id="PF09925"/>
    </source>
</evidence>
<accession>A0A5S9PK86</accession>
<dbReference type="Proteomes" id="UP000434580">
    <property type="component" value="Unassembled WGS sequence"/>
</dbReference>
<dbReference type="OrthoDB" id="7353197at2"/>
<keyword evidence="1" id="KW-0812">Transmembrane</keyword>
<evidence type="ECO:0000313" key="3">
    <source>
        <dbReference type="EMBL" id="CAA0104254.1"/>
    </source>
</evidence>
<dbReference type="EMBL" id="CACSII010000012">
    <property type="protein sequence ID" value="CAA0104254.1"/>
    <property type="molecule type" value="Genomic_DNA"/>
</dbReference>
<protein>
    <recommendedName>
        <fullName evidence="2">DUF2157 domain-containing protein</fullName>
    </recommendedName>
</protein>
<sequence>MRLIRRLNRGLTKEVSDWVDDDMISEDQRHAICARYNVSLGDLFIDLALITLIGANWDEIPRGVRMAALVLLTPSTHGFAHKRYIGSDEPIASRFFSLGSFYGAAIIPIAQIYHL</sequence>
<dbReference type="Pfam" id="PF09925">
    <property type="entry name" value="DUF2157"/>
    <property type="match status" value="1"/>
</dbReference>
<dbReference type="InterPro" id="IPR018677">
    <property type="entry name" value="DUF2157"/>
</dbReference>
<gene>
    <name evidence="3" type="ORF">DPBNPPHM_01050</name>
</gene>
<keyword evidence="1" id="KW-0472">Membrane</keyword>
<name>A0A5S9PK86_9GAMM</name>